<dbReference type="PANTHER" id="PTHR30472:SF37">
    <property type="entry name" value="FE(3+) DICITRATE TRANSPORT SYSTEM PERMEASE PROTEIN FECD-RELATED"/>
    <property type="match status" value="1"/>
</dbReference>
<evidence type="ECO:0000256" key="1">
    <source>
        <dbReference type="ARBA" id="ARBA00004651"/>
    </source>
</evidence>
<feature type="transmembrane region" description="Helical" evidence="8">
    <location>
        <begin position="137"/>
        <end position="160"/>
    </location>
</feature>
<proteinExistence type="inferred from homology"/>
<feature type="transmembrane region" description="Helical" evidence="8">
    <location>
        <begin position="438"/>
        <end position="456"/>
    </location>
</feature>
<feature type="transmembrane region" description="Helical" evidence="8">
    <location>
        <begin position="468"/>
        <end position="501"/>
    </location>
</feature>
<reference evidence="10 11" key="2">
    <citation type="submission" date="2021-01" db="EMBL/GenBank/DDBJ databases">
        <title>Genomic Encyclopedia of Type Strains, Phase IV (KMG-IV): sequencing the most valuable type-strain genomes for metagenomic binning, comparative biology and taxonomic classification.</title>
        <authorList>
            <person name="Goeker M."/>
        </authorList>
    </citation>
    <scope>NUCLEOTIDE SEQUENCE [LARGE SCALE GENOMIC DNA]</scope>
    <source>
        <strain evidence="10 11">DSM 6130</strain>
    </source>
</reference>
<feature type="transmembrane region" description="Helical" evidence="8">
    <location>
        <begin position="270"/>
        <end position="291"/>
    </location>
</feature>
<dbReference type="Pfam" id="PF01032">
    <property type="entry name" value="FecCD"/>
    <property type="match status" value="2"/>
</dbReference>
<feature type="transmembrane region" description="Helical" evidence="8">
    <location>
        <begin position="555"/>
        <end position="578"/>
    </location>
</feature>
<feature type="transmembrane region" description="Helical" evidence="8">
    <location>
        <begin position="44"/>
        <end position="71"/>
    </location>
</feature>
<feature type="transmembrane region" description="Helical" evidence="8">
    <location>
        <begin position="337"/>
        <end position="360"/>
    </location>
</feature>
<accession>A0A9W6MT03</accession>
<feature type="transmembrane region" description="Helical" evidence="8">
    <location>
        <begin position="112"/>
        <end position="130"/>
    </location>
</feature>
<reference evidence="9" key="3">
    <citation type="submission" date="2023-01" db="EMBL/GenBank/DDBJ databases">
        <authorList>
            <person name="Sun Q."/>
            <person name="Evtushenko L."/>
        </authorList>
    </citation>
    <scope>NUCLEOTIDE SEQUENCE</scope>
    <source>
        <strain evidence="9">VKM B-1606</strain>
    </source>
</reference>
<keyword evidence="3" id="KW-0813">Transport</keyword>
<reference evidence="9" key="1">
    <citation type="journal article" date="2014" name="Int. J. Syst. Evol. Microbiol.">
        <title>Complete genome sequence of Corynebacterium casei LMG S-19264T (=DSM 44701T), isolated from a smear-ripened cheese.</title>
        <authorList>
            <consortium name="US DOE Joint Genome Institute (JGI-PGF)"/>
            <person name="Walter F."/>
            <person name="Albersmeier A."/>
            <person name="Kalinowski J."/>
            <person name="Ruckert C."/>
        </authorList>
    </citation>
    <scope>NUCLEOTIDE SEQUENCE</scope>
    <source>
        <strain evidence="9">VKM B-1606</strain>
    </source>
</reference>
<evidence type="ECO:0000256" key="8">
    <source>
        <dbReference type="SAM" id="Phobius"/>
    </source>
</evidence>
<evidence type="ECO:0000256" key="4">
    <source>
        <dbReference type="ARBA" id="ARBA00022475"/>
    </source>
</evidence>
<evidence type="ECO:0000313" key="12">
    <source>
        <dbReference type="Proteomes" id="UP001143400"/>
    </source>
</evidence>
<dbReference type="CDD" id="cd06550">
    <property type="entry name" value="TM_ABC_iron-siderophores_like"/>
    <property type="match status" value="1"/>
</dbReference>
<dbReference type="NCBIfam" id="NF007866">
    <property type="entry name" value="PRK10577.1-2"/>
    <property type="match status" value="1"/>
</dbReference>
<dbReference type="Proteomes" id="UP000758856">
    <property type="component" value="Unassembled WGS sequence"/>
</dbReference>
<keyword evidence="6 8" id="KW-1133">Transmembrane helix</keyword>
<comment type="subcellular location">
    <subcellularLocation>
        <location evidence="1">Cell membrane</location>
        <topology evidence="1">Multi-pass membrane protein</topology>
    </subcellularLocation>
</comment>
<evidence type="ECO:0000313" key="11">
    <source>
        <dbReference type="Proteomes" id="UP000758856"/>
    </source>
</evidence>
<sequence>MREAGLRGWAPWLLLGLVAAALWAATLGRHLGAGLTPSSELDRLLLLYSLIPRAATALLAGAALGLAGALLQSALDNPLAEPATLGVSAGAQLALTLAALLAPGLGGLGREAAAFAGGAGAVAAVLALTWRRGLDPVSVVLTGMIVAMIASSLSAALILSQGEYLFALLIWGGGSLSQQSWGPAGAITAALALAALPAALLARPLGVIATGDAGARGLGAPVAAIRLAALGVGVALATTVAAEVGLIAFVGLAGPALARLSGARTTKAVLLASPAVGAMLLWLADGAVQSLPAGFDQIPTGAATALLGAPLMLRLLPRLKMADRPQRPVRASSRPAARTFAVLLALAALVLLAAVALGRAPDGWHAATGAGFAELWPFRWPRTAAAAAAGAMLGAAGVIVQRMTGNPLASPEVLGVSAGAGLGLAVVMLLATSTALPLRFAGSACGALAALVLMLAMSGARGVGAERFLLAGATLSALCLAALNAVIATASTRAFALLGWISGSTSAIGPDEALVACAAAVALALPLAFVGRWLDVLPLGAPVARSLGLGLQPARLALTALAALLAAAAALIVGPLSFVGLVAPHAAYASGLTRPSAHLAGGALNGAILMVTADLLARTVIFPYQLPLGLFASLLGGAYLVWLLRTR</sequence>
<dbReference type="GO" id="GO:0033214">
    <property type="term" value="P:siderophore-iron import into cell"/>
    <property type="evidence" value="ECO:0007669"/>
    <property type="project" value="TreeGrafter"/>
</dbReference>
<evidence type="ECO:0000256" key="2">
    <source>
        <dbReference type="ARBA" id="ARBA00007935"/>
    </source>
</evidence>
<keyword evidence="7 8" id="KW-0472">Membrane</keyword>
<keyword evidence="4" id="KW-1003">Cell membrane</keyword>
<dbReference type="Gene3D" id="1.10.3470.10">
    <property type="entry name" value="ABC transporter involved in vitamin B12 uptake, BtuC"/>
    <property type="match status" value="2"/>
</dbReference>
<keyword evidence="11" id="KW-1185">Reference proteome</keyword>
<feature type="transmembrane region" description="Helical" evidence="8">
    <location>
        <begin position="240"/>
        <end position="258"/>
    </location>
</feature>
<feature type="transmembrane region" description="Helical" evidence="8">
    <location>
        <begin position="213"/>
        <end position="234"/>
    </location>
</feature>
<comment type="caution">
    <text evidence="9">The sequence shown here is derived from an EMBL/GenBank/DDBJ whole genome shotgun (WGS) entry which is preliminary data.</text>
</comment>
<protein>
    <submittedName>
        <fullName evidence="9">Fe3+-hydroxamate ABC transporter permease FhuB</fullName>
    </submittedName>
    <submittedName>
        <fullName evidence="10">Iron complex transport system permease protein</fullName>
    </submittedName>
</protein>
<evidence type="ECO:0000256" key="6">
    <source>
        <dbReference type="ARBA" id="ARBA00022989"/>
    </source>
</evidence>
<evidence type="ECO:0000313" key="10">
    <source>
        <dbReference type="EMBL" id="MBM7852612.1"/>
    </source>
</evidence>
<comment type="similarity">
    <text evidence="2">Belongs to the binding-protein-dependent transport system permease family. FecCD subfamily.</text>
</comment>
<name>A0A9W6MT03_9HYPH</name>
<dbReference type="GO" id="GO:0022857">
    <property type="term" value="F:transmembrane transporter activity"/>
    <property type="evidence" value="ECO:0007669"/>
    <property type="project" value="InterPro"/>
</dbReference>
<gene>
    <name evidence="9" type="primary">fhuB</name>
    <name evidence="9" type="ORF">GCM10008170_28380</name>
    <name evidence="10" type="ORF">JOD31_002854</name>
</gene>
<dbReference type="PANTHER" id="PTHR30472">
    <property type="entry name" value="FERRIC ENTEROBACTIN TRANSPORT SYSTEM PERMEASE PROTEIN"/>
    <property type="match status" value="1"/>
</dbReference>
<evidence type="ECO:0000313" key="9">
    <source>
        <dbReference type="EMBL" id="GLK56819.1"/>
    </source>
</evidence>
<keyword evidence="5 8" id="KW-0812">Transmembrane</keyword>
<feature type="transmembrane region" description="Helical" evidence="8">
    <location>
        <begin position="380"/>
        <end position="400"/>
    </location>
</feature>
<dbReference type="AlphaFoldDB" id="A0A9W6MT03"/>
<feature type="transmembrane region" description="Helical" evidence="8">
    <location>
        <begin position="180"/>
        <end position="201"/>
    </location>
</feature>
<dbReference type="InterPro" id="IPR000522">
    <property type="entry name" value="ABC_transptr_permease_BtuC"/>
</dbReference>
<dbReference type="RefSeq" id="WP_204950986.1">
    <property type="nucleotide sequence ID" value="NZ_BSFF01000003.1"/>
</dbReference>
<feature type="transmembrane region" description="Helical" evidence="8">
    <location>
        <begin position="412"/>
        <end position="432"/>
    </location>
</feature>
<evidence type="ECO:0000256" key="3">
    <source>
        <dbReference type="ARBA" id="ARBA00022448"/>
    </source>
</evidence>
<dbReference type="EMBL" id="JAFBCY010000003">
    <property type="protein sequence ID" value="MBM7852612.1"/>
    <property type="molecule type" value="Genomic_DNA"/>
</dbReference>
<feature type="transmembrane region" description="Helical" evidence="8">
    <location>
        <begin position="83"/>
        <end position="106"/>
    </location>
</feature>
<dbReference type="InterPro" id="IPR037294">
    <property type="entry name" value="ABC_BtuC-like"/>
</dbReference>
<evidence type="ECO:0000256" key="7">
    <source>
        <dbReference type="ARBA" id="ARBA00023136"/>
    </source>
</evidence>
<feature type="transmembrane region" description="Helical" evidence="8">
    <location>
        <begin position="297"/>
        <end position="316"/>
    </location>
</feature>
<dbReference type="EMBL" id="BSFF01000003">
    <property type="protein sequence ID" value="GLK56819.1"/>
    <property type="molecule type" value="Genomic_DNA"/>
</dbReference>
<dbReference type="Proteomes" id="UP001143400">
    <property type="component" value="Unassembled WGS sequence"/>
</dbReference>
<organism evidence="9 12">
    <name type="scientific">Methylopila capsulata</name>
    <dbReference type="NCBI Taxonomy" id="61654"/>
    <lineage>
        <taxon>Bacteria</taxon>
        <taxon>Pseudomonadati</taxon>
        <taxon>Pseudomonadota</taxon>
        <taxon>Alphaproteobacteria</taxon>
        <taxon>Hyphomicrobiales</taxon>
        <taxon>Methylopilaceae</taxon>
        <taxon>Methylopila</taxon>
    </lineage>
</organism>
<feature type="transmembrane region" description="Helical" evidence="8">
    <location>
        <begin position="624"/>
        <end position="644"/>
    </location>
</feature>
<dbReference type="SUPFAM" id="SSF81345">
    <property type="entry name" value="ABC transporter involved in vitamin B12 uptake, BtuC"/>
    <property type="match status" value="2"/>
</dbReference>
<dbReference type="GO" id="GO:0005886">
    <property type="term" value="C:plasma membrane"/>
    <property type="evidence" value="ECO:0007669"/>
    <property type="project" value="UniProtKB-SubCell"/>
</dbReference>
<evidence type="ECO:0000256" key="5">
    <source>
        <dbReference type="ARBA" id="ARBA00022692"/>
    </source>
</evidence>
<feature type="transmembrane region" description="Helical" evidence="8">
    <location>
        <begin position="598"/>
        <end position="617"/>
    </location>
</feature>